<sequence>FNKNPDDLFGAPDSIITPDRKYLHVSNFSKEPIIVRKGTALGIAHKPQNYLDKFSKFSSEELDKFEKHANYVKSLAQSIDKASTKPEPPSSLSEPVTGGPKTNIPLDDPTPSSRLLQTIDFAPNLTPDQRQQLEDVVLRHQQAFGLDNRLGEYNANVTIKLKPDSKPISLPPFPTSPKNREV</sequence>
<dbReference type="OrthoDB" id="3262968at2759"/>
<dbReference type="AlphaFoldDB" id="A0A165WSB7"/>
<name>A0A165WSB7_9AGAM</name>
<accession>A0A165WSB7</accession>
<feature type="non-terminal residue" evidence="2">
    <location>
        <position position="182"/>
    </location>
</feature>
<proteinExistence type="predicted"/>
<evidence type="ECO:0000256" key="1">
    <source>
        <dbReference type="SAM" id="MobiDB-lite"/>
    </source>
</evidence>
<dbReference type="Proteomes" id="UP000076798">
    <property type="component" value="Unassembled WGS sequence"/>
</dbReference>
<feature type="region of interest" description="Disordered" evidence="1">
    <location>
        <begin position="77"/>
        <end position="110"/>
    </location>
</feature>
<protein>
    <submittedName>
        <fullName evidence="2">Uncharacterized protein</fullName>
    </submittedName>
</protein>
<evidence type="ECO:0000313" key="2">
    <source>
        <dbReference type="EMBL" id="KZT31476.1"/>
    </source>
</evidence>
<keyword evidence="3" id="KW-1185">Reference proteome</keyword>
<reference evidence="2 3" key="1">
    <citation type="journal article" date="2016" name="Mol. Biol. Evol.">
        <title>Comparative Genomics of Early-Diverging Mushroom-Forming Fungi Provides Insights into the Origins of Lignocellulose Decay Capabilities.</title>
        <authorList>
            <person name="Nagy L.G."/>
            <person name="Riley R."/>
            <person name="Tritt A."/>
            <person name="Adam C."/>
            <person name="Daum C."/>
            <person name="Floudas D."/>
            <person name="Sun H."/>
            <person name="Yadav J.S."/>
            <person name="Pangilinan J."/>
            <person name="Larsson K.H."/>
            <person name="Matsuura K."/>
            <person name="Barry K."/>
            <person name="Labutti K."/>
            <person name="Kuo R."/>
            <person name="Ohm R.A."/>
            <person name="Bhattacharya S.S."/>
            <person name="Shirouzu T."/>
            <person name="Yoshinaga Y."/>
            <person name="Martin F.M."/>
            <person name="Grigoriev I.V."/>
            <person name="Hibbett D.S."/>
        </authorList>
    </citation>
    <scope>NUCLEOTIDE SEQUENCE [LARGE SCALE GENOMIC DNA]</scope>
    <source>
        <strain evidence="2 3">HHB10207 ss-3</strain>
    </source>
</reference>
<evidence type="ECO:0000313" key="3">
    <source>
        <dbReference type="Proteomes" id="UP000076798"/>
    </source>
</evidence>
<organism evidence="2 3">
    <name type="scientific">Sistotremastrum suecicum HHB10207 ss-3</name>
    <dbReference type="NCBI Taxonomy" id="1314776"/>
    <lineage>
        <taxon>Eukaryota</taxon>
        <taxon>Fungi</taxon>
        <taxon>Dikarya</taxon>
        <taxon>Basidiomycota</taxon>
        <taxon>Agaricomycotina</taxon>
        <taxon>Agaricomycetes</taxon>
        <taxon>Sistotremastrales</taxon>
        <taxon>Sistotremastraceae</taxon>
        <taxon>Sistotremastrum</taxon>
    </lineage>
</organism>
<dbReference type="EMBL" id="KV428565">
    <property type="protein sequence ID" value="KZT31476.1"/>
    <property type="molecule type" value="Genomic_DNA"/>
</dbReference>
<dbReference type="STRING" id="1314776.A0A165WSB7"/>
<gene>
    <name evidence="2" type="ORF">SISSUDRAFT_973178</name>
</gene>
<feature type="non-terminal residue" evidence="2">
    <location>
        <position position="1"/>
    </location>
</feature>
<feature type="region of interest" description="Disordered" evidence="1">
    <location>
        <begin position="162"/>
        <end position="182"/>
    </location>
</feature>